<dbReference type="RefSeq" id="XP_065823998.1">
    <property type="nucleotide sequence ID" value="XM_065967926.1"/>
</dbReference>
<dbReference type="GO" id="GO:0005829">
    <property type="term" value="C:cytosol"/>
    <property type="evidence" value="ECO:0007669"/>
    <property type="project" value="GOC"/>
</dbReference>
<name>A0AAJ8LSH5_9TREE</name>
<dbReference type="InterPro" id="IPR055504">
    <property type="entry name" value="DUF7076"/>
</dbReference>
<keyword evidence="2" id="KW-0813">Transport</keyword>
<reference evidence="9" key="1">
    <citation type="submission" date="2017-08" db="EMBL/GenBank/DDBJ databases">
        <authorList>
            <person name="Cuomo C."/>
            <person name="Billmyre B."/>
            <person name="Heitman J."/>
        </authorList>
    </citation>
    <scope>NUCLEOTIDE SEQUENCE</scope>
    <source>
        <strain evidence="9">CBS 12478</strain>
    </source>
</reference>
<dbReference type="InterPro" id="IPR056913">
    <property type="entry name" value="TRAPPC10/Trs130_N"/>
</dbReference>
<dbReference type="InterPro" id="IPR045126">
    <property type="entry name" value="TRAPPC10/Trs130"/>
</dbReference>
<protein>
    <recommendedName>
        <fullName evidence="11">Trafficking protein particle complex subunit 11 domain-containing protein</fullName>
    </recommendedName>
</protein>
<feature type="domain" description="TRAPPC10/Trs130 N-terminal" evidence="6">
    <location>
        <begin position="19"/>
        <end position="320"/>
    </location>
</feature>
<accession>A0AAJ8LSH5</accession>
<proteinExistence type="predicted"/>
<keyword evidence="3" id="KW-0333">Golgi apparatus</keyword>
<evidence type="ECO:0000313" key="10">
    <source>
        <dbReference type="Proteomes" id="UP000322225"/>
    </source>
</evidence>
<evidence type="ECO:0000256" key="3">
    <source>
        <dbReference type="ARBA" id="ARBA00023034"/>
    </source>
</evidence>
<dbReference type="InterPro" id="IPR022233">
    <property type="entry name" value="TRAPPC10/Trs130_C"/>
</dbReference>
<dbReference type="Pfam" id="PF23274">
    <property type="entry name" value="DUF7077"/>
    <property type="match status" value="1"/>
</dbReference>
<evidence type="ECO:0000259" key="8">
    <source>
        <dbReference type="Pfam" id="PF23274"/>
    </source>
</evidence>
<comment type="subcellular location">
    <subcellularLocation>
        <location evidence="1">Golgi apparatus</location>
    </subcellularLocation>
</comment>
<reference evidence="9" key="2">
    <citation type="submission" date="2024-01" db="EMBL/GenBank/DDBJ databases">
        <title>Comparative genomics of Cryptococcus and Kwoniella reveals pathogenesis evolution and contrasting modes of karyotype evolution via chromosome fusion or intercentromeric recombination.</title>
        <authorList>
            <person name="Coelho M.A."/>
            <person name="David-Palma M."/>
            <person name="Shea T."/>
            <person name="Bowers K."/>
            <person name="McGinley-Smith S."/>
            <person name="Mohammad A.W."/>
            <person name="Gnirke A."/>
            <person name="Yurkov A.M."/>
            <person name="Nowrousian M."/>
            <person name="Sun S."/>
            <person name="Cuomo C.A."/>
            <person name="Heitman J."/>
        </authorList>
    </citation>
    <scope>NUCLEOTIDE SEQUENCE</scope>
    <source>
        <strain evidence="9">CBS 12478</strain>
    </source>
</reference>
<dbReference type="AlphaFoldDB" id="A0AAJ8LSH5"/>
<dbReference type="EMBL" id="CP144063">
    <property type="protein sequence ID" value="WWD22446.1"/>
    <property type="molecule type" value="Genomic_DNA"/>
</dbReference>
<dbReference type="GO" id="GO:1990071">
    <property type="term" value="C:TRAPPII protein complex"/>
    <property type="evidence" value="ECO:0007669"/>
    <property type="project" value="InterPro"/>
</dbReference>
<feature type="region of interest" description="Disordered" evidence="4">
    <location>
        <begin position="409"/>
        <end position="448"/>
    </location>
</feature>
<evidence type="ECO:0000256" key="1">
    <source>
        <dbReference type="ARBA" id="ARBA00004555"/>
    </source>
</evidence>
<dbReference type="GO" id="GO:0006891">
    <property type="term" value="P:intra-Golgi vesicle-mediated transport"/>
    <property type="evidence" value="ECO:0007669"/>
    <property type="project" value="TreeGrafter"/>
</dbReference>
<keyword evidence="10" id="KW-1185">Reference proteome</keyword>
<gene>
    <name evidence="9" type="ORF">CI109_106937</name>
</gene>
<dbReference type="GO" id="GO:0034498">
    <property type="term" value="P:early endosome to Golgi transport"/>
    <property type="evidence" value="ECO:0007669"/>
    <property type="project" value="TreeGrafter"/>
</dbReference>
<organism evidence="9 10">
    <name type="scientific">Kwoniella shandongensis</name>
    <dbReference type="NCBI Taxonomy" id="1734106"/>
    <lineage>
        <taxon>Eukaryota</taxon>
        <taxon>Fungi</taxon>
        <taxon>Dikarya</taxon>
        <taxon>Basidiomycota</taxon>
        <taxon>Agaricomycotina</taxon>
        <taxon>Tremellomycetes</taxon>
        <taxon>Tremellales</taxon>
        <taxon>Cryptococcaceae</taxon>
        <taxon>Kwoniella</taxon>
    </lineage>
</organism>
<evidence type="ECO:0000259" key="7">
    <source>
        <dbReference type="Pfam" id="PF23273"/>
    </source>
</evidence>
<dbReference type="KEGG" id="ksn:43586110"/>
<evidence type="ECO:0008006" key="11">
    <source>
        <dbReference type="Google" id="ProtNLM"/>
    </source>
</evidence>
<dbReference type="PANTHER" id="PTHR13251:SF3">
    <property type="entry name" value="TRAFFICKING PROTEIN PARTICLE COMPLEX SUBUNIT 10"/>
    <property type="match status" value="1"/>
</dbReference>
<dbReference type="Proteomes" id="UP000322225">
    <property type="component" value="Chromosome 13"/>
</dbReference>
<dbReference type="Pfam" id="PF23273">
    <property type="entry name" value="DUF7076"/>
    <property type="match status" value="1"/>
</dbReference>
<feature type="domain" description="TRAPPC10/Trs130 C-terminal" evidence="5">
    <location>
        <begin position="991"/>
        <end position="1143"/>
    </location>
</feature>
<feature type="domain" description="DUF7076" evidence="7">
    <location>
        <begin position="605"/>
        <end position="675"/>
    </location>
</feature>
<dbReference type="InterPro" id="IPR055505">
    <property type="entry name" value="DUF7077"/>
</dbReference>
<dbReference type="GeneID" id="43586110"/>
<evidence type="ECO:0000259" key="5">
    <source>
        <dbReference type="Pfam" id="PF12584"/>
    </source>
</evidence>
<evidence type="ECO:0000259" key="6">
    <source>
        <dbReference type="Pfam" id="PF23036"/>
    </source>
</evidence>
<dbReference type="Pfam" id="PF23036">
    <property type="entry name" value="TRAPPC10_1st"/>
    <property type="match status" value="1"/>
</dbReference>
<evidence type="ECO:0000256" key="2">
    <source>
        <dbReference type="ARBA" id="ARBA00022448"/>
    </source>
</evidence>
<evidence type="ECO:0000313" key="9">
    <source>
        <dbReference type="EMBL" id="WWD22446.1"/>
    </source>
</evidence>
<sequence length="1169" mass="130043">MPRPVTVTYTLHPSSSQPSPILHSAIAGIRAHLPLRNLHWKSSSRTSLRTIQELDVELVELGEASTLRDISGSVLEAPLVNLCLVVCEDAEVYKNQTKNFIRDWLSLLTARRTPHAPLIVLVNPPNVAEKTGGKSVWGKDKGVLGKLKADFNVGKRDRCVQLNLPPPGTSDPAAWPEVINKLKESLITAFDGAILEREEEVKRGEAQRQTVGWNFCTWFLLKESLAQSFEAVNLPEDSLIIYEELEASFFQVLKEQNLSWFGKLGATGSHDDSLPILDTTVKPYRELLRNSAISIFDFRVYVFARQGVLLGKLGRITEVAKRGQWFVASLTRRLRENEVDLAEHFIESWTYTACMDIVAKCDQWSRIDRPNGDYTGLIAYESARSELLDIARIQVERLGVSSGHLPNAYPFQPPSAPLPSSDDVLFESSDNGMSDDGDPQPPSKRPSLSNKQLLEAISNTESFRSLYLGLTKKAVQAYEACGKVNSVIRLKADLAAVALYAQDFASAYDLCRHLAKDCAELLTWDPVSKFALEGALRSHKELKKEREEDWENLALAYLRVCALVNEGGEELQDVLDGLKIIETEQEVEGHKAFMIRMKGDTSIFEEDMTVVEVEVTNALPLPVEVDHIGLELANAEGEVIVFAADDVTLQPGLNTLTVHCTTSTQGIYTLQSASVGFGSIIFGYSKVDEGARLKVKRDPEVKLDDDTRVVVEIKAGKTAMQAVRLALRSFNGEVGYIFDEAKSQDRELAIDEHTGYVVLGDIEAGQKIDVYIPYTGVPQAEFAKAQIILNYDTTTGYREWIDTQTIFMGLPLTVNVQDFFRPQCLLSHFTIASDGREYLRVESVNLHPPEGGRFTVDACRNKSQGAAMVTPNQPLSCLFKIEQAKGDGALSTAVLRLSIRYRSIEEELTQAVDRALNSVSIAQRSALERNVRRTISDRGQWLRSYLLSQSLSHIFRSSLEESDEDSVKNFLEALDKGEDGIEAVWRTLEIPVDVPQKRLLTTVRITPTVPTGAIYEGRAISINLSLSTSFAWAGDEEETGDDKKQTGLVSDVQTNPDDWLVLGKKKGYYFVDRSSPKEEVQQIVLVPMRPGTLFLPSVHVALLHNTTDPHAHGGGWTHEQSHSQKEEMLCETYVENAAESLRILPAKREVTTVVPIPIGGMEVWEGERM</sequence>
<feature type="domain" description="DUF7077" evidence="8">
    <location>
        <begin position="693"/>
        <end position="806"/>
    </location>
</feature>
<dbReference type="Pfam" id="PF12584">
    <property type="entry name" value="TRAPPC10"/>
    <property type="match status" value="1"/>
</dbReference>
<dbReference type="PANTHER" id="PTHR13251">
    <property type="entry name" value="EPILEPSY HOLOPROSENCEPHALY CANDIDATE 1/TMEM1"/>
    <property type="match status" value="1"/>
</dbReference>
<evidence type="ECO:0000256" key="4">
    <source>
        <dbReference type="SAM" id="MobiDB-lite"/>
    </source>
</evidence>